<dbReference type="EMBL" id="JALJOS010000010">
    <property type="protein sequence ID" value="KAK9833825.1"/>
    <property type="molecule type" value="Genomic_DNA"/>
</dbReference>
<evidence type="ECO:0000313" key="3">
    <source>
        <dbReference type="Proteomes" id="UP001438707"/>
    </source>
</evidence>
<reference evidence="2 3" key="1">
    <citation type="journal article" date="2024" name="Nat. Commun.">
        <title>Phylogenomics reveals the evolutionary origins of lichenization in chlorophyte algae.</title>
        <authorList>
            <person name="Puginier C."/>
            <person name="Libourel C."/>
            <person name="Otte J."/>
            <person name="Skaloud P."/>
            <person name="Haon M."/>
            <person name="Grisel S."/>
            <person name="Petersen M."/>
            <person name="Berrin J.G."/>
            <person name="Delaux P.M."/>
            <person name="Dal Grande F."/>
            <person name="Keller J."/>
        </authorList>
    </citation>
    <scope>NUCLEOTIDE SEQUENCE [LARGE SCALE GENOMIC DNA]</scope>
    <source>
        <strain evidence="2 3">SAG 2145</strain>
    </source>
</reference>
<dbReference type="Proteomes" id="UP001438707">
    <property type="component" value="Unassembled WGS sequence"/>
</dbReference>
<dbReference type="AlphaFoldDB" id="A0AAW1RK15"/>
<comment type="caution">
    <text evidence="2">The sequence shown here is derived from an EMBL/GenBank/DDBJ whole genome shotgun (WGS) entry which is preliminary data.</text>
</comment>
<sequence>MEPKHKKEKKDKHKKHKKKEAREKHSKRKREAADSSEEEGNTAAALAAKAQAGEISEGDYFSRNPEFSTWLVAEKGRHFNQLTAEESRELFAKFVSRWNAKKLPAKYYAGLAAPASLRRTGHDWGLRGGTERAAGVGMAAAVDDEAADRTAGRQADQQERKRWRRDQREQLDEMLPKATGREAQVEKRMARREAARERDSSPVMDRLPGGGGDIMGGEDSFAAARAREQLRVQRRGVQQAVRREDLTARTSTVAASEEATMASFRAMLAQGPIKIAKRQ</sequence>
<gene>
    <name evidence="2" type="ORF">WJX74_006998</name>
</gene>
<feature type="compositionally biased region" description="Basic residues" evidence="1">
    <location>
        <begin position="1"/>
        <end position="30"/>
    </location>
</feature>
<evidence type="ECO:0000313" key="2">
    <source>
        <dbReference type="EMBL" id="KAK9833825.1"/>
    </source>
</evidence>
<name>A0AAW1RK15_9CHLO</name>
<accession>A0AAW1RK15</accession>
<feature type="region of interest" description="Disordered" evidence="1">
    <location>
        <begin position="141"/>
        <end position="218"/>
    </location>
</feature>
<feature type="region of interest" description="Disordered" evidence="1">
    <location>
        <begin position="1"/>
        <end position="61"/>
    </location>
</feature>
<evidence type="ECO:0000256" key="1">
    <source>
        <dbReference type="SAM" id="MobiDB-lite"/>
    </source>
</evidence>
<keyword evidence="3" id="KW-1185">Reference proteome</keyword>
<organism evidence="2 3">
    <name type="scientific">Apatococcus lobatus</name>
    <dbReference type="NCBI Taxonomy" id="904363"/>
    <lineage>
        <taxon>Eukaryota</taxon>
        <taxon>Viridiplantae</taxon>
        <taxon>Chlorophyta</taxon>
        <taxon>core chlorophytes</taxon>
        <taxon>Trebouxiophyceae</taxon>
        <taxon>Chlorellales</taxon>
        <taxon>Chlorellaceae</taxon>
        <taxon>Apatococcus</taxon>
    </lineage>
</organism>
<dbReference type="InterPro" id="IPR044688">
    <property type="entry name" value="SCI-1-like"/>
</dbReference>
<proteinExistence type="predicted"/>
<protein>
    <submittedName>
        <fullName evidence="2">Uncharacterized protein</fullName>
    </submittedName>
</protein>
<dbReference type="PANTHER" id="PTHR34117">
    <property type="entry name" value="STYLE CELL-CYCLE INHIBITOR 1"/>
    <property type="match status" value="1"/>
</dbReference>
<feature type="compositionally biased region" description="Basic and acidic residues" evidence="1">
    <location>
        <begin position="147"/>
        <end position="200"/>
    </location>
</feature>
<feature type="compositionally biased region" description="Low complexity" evidence="1">
    <location>
        <begin position="43"/>
        <end position="52"/>
    </location>
</feature>
<dbReference type="PANTHER" id="PTHR34117:SF1">
    <property type="entry name" value="STYLE CELL-CYCLE INHIBITOR 1"/>
    <property type="match status" value="1"/>
</dbReference>